<dbReference type="Bgee" id="ENSPREG00000020439">
    <property type="expression patterns" value="Expressed in caudal fin and 1 other cell type or tissue"/>
</dbReference>
<dbReference type="PROSITE" id="PS50014">
    <property type="entry name" value="BROMODOMAIN_2"/>
    <property type="match status" value="1"/>
</dbReference>
<accession>A0A3P9Q8T4</accession>
<keyword evidence="1 2" id="KW-0103">Bromodomain</keyword>
<feature type="region of interest" description="Disordered" evidence="3">
    <location>
        <begin position="602"/>
        <end position="838"/>
    </location>
</feature>
<dbReference type="Pfam" id="PF00439">
    <property type="entry name" value="Bromodomain"/>
    <property type="match status" value="1"/>
</dbReference>
<dbReference type="STRING" id="8081.ENSPREP00000030213"/>
<dbReference type="Proteomes" id="UP000242638">
    <property type="component" value="Unassembled WGS sequence"/>
</dbReference>
<evidence type="ECO:0000313" key="5">
    <source>
        <dbReference type="Ensembl" id="ENSPREP00000030213.1"/>
    </source>
</evidence>
<sequence>MSQGCPVSVEEVQSWWEVPAIAHFCSLFRTAFRLPDFEIEELEKALSEQDLDFLGDLVACLLQGCYQRTDITPQTFSSYLDDIISYRWELEEGKPNPLRDGPFDSLHPRTQVELLHRLCDYRLDAADVFDLLKGLDADSLRVEPLGQDGDGALYWYFYGTRMYKEEPLDRKAETGRQRGSWSLVCDTEEQWISLAESIKDRTSPQDRHLHRVISQNFLPEISTMIEHKEREQKQKLLDPAPVRTSQWFSENHIKPEKEDNLKARSEEERRKDEELDRQVLLAEQRREEERLLQEEQQREKLEKMKAVEERAKRRKMREEKAWLLSQGKDLPPELLNLEPSSPVRRTRKSKEFYDIDDDCTALYKVLEALKAHKDAWPFLEPVDDSYAPNYHDIIQTPMDLSTIEKKLGDGEYVAKEEFIADVKLMFENCVEYNGEDSEYTVMAESLERCFNRALLKHFPSEDGDTDEEFHISREDRERKDKKRNRTSKHLGPESLIRATEQVQRKRNPQGKGSAPPEAEDSRMLRLQLPPHWASGPAHGPAHGLPPNQQHMFHPGQQVITEHPGPMFAQRMAMDPRFGYPVHIPRPGDPNFSRYPHSFNMQTHLADGHHMGPRYPMGPDPNEGPPQQRPYIGPTHGPSLGPRPTALQPGPPPEASMYPSHQRPEGRSLHPMASRFPGPEGPAQLPYPGLRSPGLGSSSGIWPSVNGQDRLNPNAANQRGFSYGGMPPPMGHKPWPEAAGYPQHHHNAPHQMSSSLGPPASRALALQSDPAGRTQSSSMLESPEMLALQQLSASSGPPAGGFHQPGAPSGFGSIPSKQLQLLGPTGDRGTDGQADTEPRGRHDLSFLHFCLTESNVFRLNAERMNSLCLALRNNFSPEVDLRLSRLSADSSIFCPSGPTSNSKNDVNICNEATPQRSVHAMSLELAAALSPSGRPTGLERTVISQTRQQGADGPPESSARPQAASPQPSPQRAPLSSLPPSRPSTLLPPQPSAAEPGSQRPCEAVGRPDPEALMSAPPGIYKQFSSQTPPMGGGMGGHAGSNAAQRGPGGYSPSVNAPPHPAYQQGGSSAFPYQQPPPPLRNMFPPHQYQQPGYYGPPLSREGYQPPYRPQQPDAPSAYLPVGAARSNGHFKDSTASPPGSSRAALLSPAGSEEGGCAEAPAGPISNQTAESSEPPESPKEILDLDSHNAAARHRGAPSLPLRHVHPARFMYDPRALHPGMQQGGAPPPHMMPQAVGGGTPYPGQPYPDPRYAAQRPHPHLMEALQRPQLPYPPGQTHMALYRHPRAAGHFQGMMVQQRGPERFLHPGQQMMATPGGAGAKQGL</sequence>
<feature type="region of interest" description="Disordered" evidence="3">
    <location>
        <begin position="461"/>
        <end position="551"/>
    </location>
</feature>
<dbReference type="GO" id="GO:0007338">
    <property type="term" value="P:single fertilization"/>
    <property type="evidence" value="ECO:0007669"/>
    <property type="project" value="TreeGrafter"/>
</dbReference>
<reference evidence="5" key="3">
    <citation type="submission" date="2025-09" db="UniProtKB">
        <authorList>
            <consortium name="Ensembl"/>
        </authorList>
    </citation>
    <scope>IDENTIFICATION</scope>
    <source>
        <strain evidence="5">Guanapo</strain>
    </source>
</reference>
<dbReference type="InterPro" id="IPR029614">
    <property type="entry name" value="CECR2"/>
</dbReference>
<feature type="compositionally biased region" description="Basic residues" evidence="3">
    <location>
        <begin position="479"/>
        <end position="488"/>
    </location>
</feature>
<name>A0A3P9Q8T4_POERE</name>
<feature type="domain" description="Bromo" evidence="4">
    <location>
        <begin position="370"/>
        <end position="440"/>
    </location>
</feature>
<feature type="compositionally biased region" description="Polar residues" evidence="3">
    <location>
        <begin position="704"/>
        <end position="719"/>
    </location>
</feature>
<evidence type="ECO:0000313" key="6">
    <source>
        <dbReference type="Proteomes" id="UP000242638"/>
    </source>
</evidence>
<dbReference type="InterPro" id="IPR018359">
    <property type="entry name" value="Bromodomain_CS"/>
</dbReference>
<reference evidence="6" key="1">
    <citation type="submission" date="2013-11" db="EMBL/GenBank/DDBJ databases">
        <title>The genomic landscape of the Guanapo guppy.</title>
        <authorList>
            <person name="Kuenstner A."/>
            <person name="Dreyer C."/>
        </authorList>
    </citation>
    <scope>NUCLEOTIDE SEQUENCE</scope>
    <source>
        <strain evidence="6">Guanapo</strain>
    </source>
</reference>
<proteinExistence type="predicted"/>
<evidence type="ECO:0000256" key="1">
    <source>
        <dbReference type="ARBA" id="ARBA00023117"/>
    </source>
</evidence>
<evidence type="ECO:0000259" key="4">
    <source>
        <dbReference type="PROSITE" id="PS50014"/>
    </source>
</evidence>
<dbReference type="PROSITE" id="PS00633">
    <property type="entry name" value="BROMODOMAIN_1"/>
    <property type="match status" value="1"/>
</dbReference>
<dbReference type="InterPro" id="IPR001487">
    <property type="entry name" value="Bromodomain"/>
</dbReference>
<evidence type="ECO:0000256" key="3">
    <source>
        <dbReference type="SAM" id="MobiDB-lite"/>
    </source>
</evidence>
<keyword evidence="6" id="KW-1185">Reference proteome</keyword>
<dbReference type="Gene3D" id="1.20.920.10">
    <property type="entry name" value="Bromodomain-like"/>
    <property type="match status" value="1"/>
</dbReference>
<dbReference type="PANTHER" id="PTHR47092:SF1">
    <property type="entry name" value="CHROMATIN REMODELING REGULATOR CECR2"/>
    <property type="match status" value="1"/>
</dbReference>
<dbReference type="SUPFAM" id="SSF47370">
    <property type="entry name" value="Bromodomain"/>
    <property type="match status" value="1"/>
</dbReference>
<feature type="compositionally biased region" description="Low complexity" evidence="3">
    <location>
        <begin position="685"/>
        <end position="699"/>
    </location>
</feature>
<evidence type="ECO:0000256" key="2">
    <source>
        <dbReference type="PROSITE-ProRule" id="PRU00035"/>
    </source>
</evidence>
<feature type="region of interest" description="Disordered" evidence="3">
    <location>
        <begin position="246"/>
        <end position="276"/>
    </location>
</feature>
<feature type="region of interest" description="Disordered" evidence="3">
    <location>
        <begin position="944"/>
        <end position="1181"/>
    </location>
</feature>
<feature type="compositionally biased region" description="Basic and acidic residues" evidence="3">
    <location>
        <begin position="251"/>
        <end position="276"/>
    </location>
</feature>
<feature type="compositionally biased region" description="Low complexity" evidence="3">
    <location>
        <begin position="529"/>
        <end position="546"/>
    </location>
</feature>
<dbReference type="GeneTree" id="ENSGT00940000166757"/>
<organism evidence="5 6">
    <name type="scientific">Poecilia reticulata</name>
    <name type="common">Guppy</name>
    <name type="synonym">Acanthophacelus reticulatus</name>
    <dbReference type="NCBI Taxonomy" id="8081"/>
    <lineage>
        <taxon>Eukaryota</taxon>
        <taxon>Metazoa</taxon>
        <taxon>Chordata</taxon>
        <taxon>Craniata</taxon>
        <taxon>Vertebrata</taxon>
        <taxon>Euteleostomi</taxon>
        <taxon>Actinopterygii</taxon>
        <taxon>Neopterygii</taxon>
        <taxon>Teleostei</taxon>
        <taxon>Neoteleostei</taxon>
        <taxon>Acanthomorphata</taxon>
        <taxon>Ovalentaria</taxon>
        <taxon>Atherinomorphae</taxon>
        <taxon>Cyprinodontiformes</taxon>
        <taxon>Poeciliidae</taxon>
        <taxon>Poeciliinae</taxon>
        <taxon>Poecilia</taxon>
    </lineage>
</organism>
<dbReference type="Ensembl" id="ENSPRET00000030555.1">
    <property type="protein sequence ID" value="ENSPREP00000030213.1"/>
    <property type="gene ID" value="ENSPREG00000020439.1"/>
</dbReference>
<dbReference type="InterPro" id="IPR036427">
    <property type="entry name" value="Bromodomain-like_sf"/>
</dbReference>
<feature type="compositionally biased region" description="Pro residues" evidence="3">
    <location>
        <begin position="979"/>
        <end position="990"/>
    </location>
</feature>
<feature type="compositionally biased region" description="Low complexity" evidence="3">
    <location>
        <begin position="953"/>
        <end position="978"/>
    </location>
</feature>
<dbReference type="SMART" id="SM00297">
    <property type="entry name" value="BROMO"/>
    <property type="match status" value="1"/>
</dbReference>
<reference evidence="5" key="2">
    <citation type="submission" date="2025-08" db="UniProtKB">
        <authorList>
            <consortium name="Ensembl"/>
        </authorList>
    </citation>
    <scope>IDENTIFICATION</scope>
    <source>
        <strain evidence="5">Guanapo</strain>
    </source>
</reference>
<dbReference type="GO" id="GO:0006338">
    <property type="term" value="P:chromatin remodeling"/>
    <property type="evidence" value="ECO:0007669"/>
    <property type="project" value="InterPro"/>
</dbReference>
<dbReference type="PANTHER" id="PTHR47092">
    <property type="entry name" value="CAT EYE SYNDROME CRITICAL REGION PROTEIN 2"/>
    <property type="match status" value="1"/>
</dbReference>
<feature type="compositionally biased region" description="Basic and acidic residues" evidence="3">
    <location>
        <begin position="468"/>
        <end position="478"/>
    </location>
</feature>
<dbReference type="PRINTS" id="PR00503">
    <property type="entry name" value="BROMODOMAIN"/>
</dbReference>
<dbReference type="OMA" id="GHTMHPM"/>
<dbReference type="CDD" id="cd05509">
    <property type="entry name" value="Bromo_gcn5_like"/>
    <property type="match status" value="1"/>
</dbReference>
<feature type="compositionally biased region" description="Pro residues" evidence="3">
    <location>
        <begin position="615"/>
        <end position="627"/>
    </location>
</feature>
<dbReference type="GO" id="GO:0090537">
    <property type="term" value="C:CERF complex"/>
    <property type="evidence" value="ECO:0007669"/>
    <property type="project" value="InterPro"/>
</dbReference>
<protein>
    <submittedName>
        <fullName evidence="5">Cat eye syndrome critical region protein 2</fullName>
    </submittedName>
</protein>